<evidence type="ECO:0000313" key="2">
    <source>
        <dbReference type="EMBL" id="OIQ63376.1"/>
    </source>
</evidence>
<dbReference type="AlphaFoldDB" id="A0A1J5NYR8"/>
<feature type="domain" description="MobA-like NTP transferase" evidence="1">
    <location>
        <begin position="2"/>
        <end position="144"/>
    </location>
</feature>
<sequence>MRFGGPKAPYLYRGERLVDLAVGNLREGGCDRVLVVLGAWVGEVDGAEVLHNPNWQNGLSTSLGVALDEAVNSNADRICVTLVDLPGLTGAAVSKVLADESDLIQATYRESPTHPVVFARSHWAPLRLSLSGDSGAREYLKRNEKIVAKIPIDDLSDGQDLDFQPI</sequence>
<dbReference type="EMBL" id="MLJW01009062">
    <property type="protein sequence ID" value="OIQ63376.1"/>
    <property type="molecule type" value="Genomic_DNA"/>
</dbReference>
<accession>A0A1J5NYR8</accession>
<protein>
    <submittedName>
        <fullName evidence="2">Nicotine blue oxidoreductase</fullName>
        <ecNumber evidence="2">1.1.1.328</ecNumber>
    </submittedName>
</protein>
<dbReference type="PANTHER" id="PTHR43777:SF1">
    <property type="entry name" value="MOLYBDENUM COFACTOR CYTIDYLYLTRANSFERASE"/>
    <property type="match status" value="1"/>
</dbReference>
<dbReference type="SUPFAM" id="SSF53448">
    <property type="entry name" value="Nucleotide-diphospho-sugar transferases"/>
    <property type="match status" value="1"/>
</dbReference>
<organism evidence="2">
    <name type="scientific">mine drainage metagenome</name>
    <dbReference type="NCBI Taxonomy" id="410659"/>
    <lineage>
        <taxon>unclassified sequences</taxon>
        <taxon>metagenomes</taxon>
        <taxon>ecological metagenomes</taxon>
    </lineage>
</organism>
<proteinExistence type="predicted"/>
<name>A0A1J5NYR8_9ZZZZ</name>
<dbReference type="Gene3D" id="3.90.550.10">
    <property type="entry name" value="Spore Coat Polysaccharide Biosynthesis Protein SpsA, Chain A"/>
    <property type="match status" value="1"/>
</dbReference>
<dbReference type="PANTHER" id="PTHR43777">
    <property type="entry name" value="MOLYBDENUM COFACTOR CYTIDYLYLTRANSFERASE"/>
    <property type="match status" value="1"/>
</dbReference>
<reference evidence="2" key="1">
    <citation type="submission" date="2016-10" db="EMBL/GenBank/DDBJ databases">
        <title>Sequence of Gallionella enrichment culture.</title>
        <authorList>
            <person name="Poehlein A."/>
            <person name="Muehling M."/>
            <person name="Daniel R."/>
        </authorList>
    </citation>
    <scope>NUCLEOTIDE SEQUENCE</scope>
</reference>
<keyword evidence="2" id="KW-0560">Oxidoreductase</keyword>
<dbReference type="EC" id="1.1.1.328" evidence="2"/>
<dbReference type="InterPro" id="IPR025877">
    <property type="entry name" value="MobA-like_NTP_Trfase"/>
</dbReference>
<dbReference type="InterPro" id="IPR029044">
    <property type="entry name" value="Nucleotide-diphossugar_trans"/>
</dbReference>
<comment type="caution">
    <text evidence="2">The sequence shown here is derived from an EMBL/GenBank/DDBJ whole genome shotgun (WGS) entry which is preliminary data.</text>
</comment>
<dbReference type="GO" id="GO:0016491">
    <property type="term" value="F:oxidoreductase activity"/>
    <property type="evidence" value="ECO:0007669"/>
    <property type="project" value="UniProtKB-KW"/>
</dbReference>
<gene>
    <name evidence="2" type="primary">nboR_5</name>
    <name evidence="2" type="ORF">GALL_550840</name>
</gene>
<evidence type="ECO:0000259" key="1">
    <source>
        <dbReference type="Pfam" id="PF12804"/>
    </source>
</evidence>
<dbReference type="GO" id="GO:0016779">
    <property type="term" value="F:nucleotidyltransferase activity"/>
    <property type="evidence" value="ECO:0007669"/>
    <property type="project" value="UniProtKB-ARBA"/>
</dbReference>
<dbReference type="Pfam" id="PF12804">
    <property type="entry name" value="NTP_transf_3"/>
    <property type="match status" value="1"/>
</dbReference>